<dbReference type="InParanoid" id="V4UN23"/>
<keyword evidence="1" id="KW-0812">Transmembrane</keyword>
<evidence type="ECO:0000256" key="1">
    <source>
        <dbReference type="SAM" id="Phobius"/>
    </source>
</evidence>
<keyword evidence="1" id="KW-0472">Membrane</keyword>
<dbReference type="KEGG" id="cic:CICLE_v10010062mg"/>
<feature type="transmembrane region" description="Helical" evidence="1">
    <location>
        <begin position="33"/>
        <end position="54"/>
    </location>
</feature>
<dbReference type="Proteomes" id="UP000030687">
    <property type="component" value="Unassembled WGS sequence"/>
</dbReference>
<evidence type="ECO:0000313" key="3">
    <source>
        <dbReference type="Proteomes" id="UP000030687"/>
    </source>
</evidence>
<sequence length="83" mass="9811">MVRKKKIISLYFVLISNFYHVKYQNQICLKRPLFFICLSFLHIFSQCSIPFSLSPPTKKIMLDLALGVIQLFSKELVMLIWKV</sequence>
<proteinExistence type="predicted"/>
<keyword evidence="3" id="KW-1185">Reference proteome</keyword>
<gene>
    <name evidence="2" type="ORF">CICLE_v10010062mg</name>
</gene>
<dbReference type="AlphaFoldDB" id="V4UN23"/>
<reference evidence="2 3" key="1">
    <citation type="submission" date="2013-10" db="EMBL/GenBank/DDBJ databases">
        <authorList>
            <consortium name="International Citrus Genome Consortium"/>
            <person name="Jenkins J."/>
            <person name="Schmutz J."/>
            <person name="Prochnik S."/>
            <person name="Rokhsar D."/>
            <person name="Gmitter F."/>
            <person name="Ollitrault P."/>
            <person name="Machado M."/>
            <person name="Talon M."/>
            <person name="Wincker P."/>
            <person name="Jaillon O."/>
            <person name="Morgante M."/>
        </authorList>
    </citation>
    <scope>NUCLEOTIDE SEQUENCE</scope>
    <source>
        <strain evidence="3">cv. Clemenules</strain>
    </source>
</reference>
<dbReference type="Gramene" id="ESR65640">
    <property type="protein sequence ID" value="ESR65640"/>
    <property type="gene ID" value="CICLE_v10010062mg"/>
</dbReference>
<name>V4UN23_CITCL</name>
<protein>
    <submittedName>
        <fullName evidence="2">Uncharacterized protein</fullName>
    </submittedName>
</protein>
<evidence type="ECO:0000313" key="2">
    <source>
        <dbReference type="EMBL" id="ESR65640.1"/>
    </source>
</evidence>
<organism evidence="2 3">
    <name type="scientific">Citrus clementina</name>
    <name type="common">Clementine</name>
    <name type="synonym">Citrus deliciosa x Citrus sinensis</name>
    <dbReference type="NCBI Taxonomy" id="85681"/>
    <lineage>
        <taxon>Eukaryota</taxon>
        <taxon>Viridiplantae</taxon>
        <taxon>Streptophyta</taxon>
        <taxon>Embryophyta</taxon>
        <taxon>Tracheophyta</taxon>
        <taxon>Spermatophyta</taxon>
        <taxon>Magnoliopsida</taxon>
        <taxon>eudicotyledons</taxon>
        <taxon>Gunneridae</taxon>
        <taxon>Pentapetalae</taxon>
        <taxon>rosids</taxon>
        <taxon>malvids</taxon>
        <taxon>Sapindales</taxon>
        <taxon>Rutaceae</taxon>
        <taxon>Aurantioideae</taxon>
        <taxon>Citrus</taxon>
    </lineage>
</organism>
<keyword evidence="1" id="KW-1133">Transmembrane helix</keyword>
<dbReference type="EMBL" id="KI535697">
    <property type="protein sequence ID" value="ESR65640.1"/>
    <property type="molecule type" value="Genomic_DNA"/>
</dbReference>
<accession>V4UN23</accession>